<feature type="transmembrane region" description="Helical" evidence="2">
    <location>
        <begin position="45"/>
        <end position="65"/>
    </location>
</feature>
<organism evidence="3 4">
    <name type="scientific">Streptomyces coeruleoprunus</name>
    <dbReference type="NCBI Taxonomy" id="285563"/>
    <lineage>
        <taxon>Bacteria</taxon>
        <taxon>Bacillati</taxon>
        <taxon>Actinomycetota</taxon>
        <taxon>Actinomycetes</taxon>
        <taxon>Kitasatosporales</taxon>
        <taxon>Streptomycetaceae</taxon>
        <taxon>Streptomyces</taxon>
    </lineage>
</organism>
<dbReference type="RefSeq" id="WP_345690125.1">
    <property type="nucleotide sequence ID" value="NZ_BAABIT010000001.1"/>
</dbReference>
<evidence type="ECO:0000256" key="2">
    <source>
        <dbReference type="SAM" id="Phobius"/>
    </source>
</evidence>
<comment type="caution">
    <text evidence="3">The sequence shown here is derived from an EMBL/GenBank/DDBJ whole genome shotgun (WGS) entry which is preliminary data.</text>
</comment>
<dbReference type="EMBL" id="JBHSJD010000022">
    <property type="protein sequence ID" value="MFC5025608.1"/>
    <property type="molecule type" value="Genomic_DNA"/>
</dbReference>
<proteinExistence type="predicted"/>
<name>A0ABV9XLK2_9ACTN</name>
<evidence type="ECO:0000313" key="4">
    <source>
        <dbReference type="Proteomes" id="UP001595829"/>
    </source>
</evidence>
<reference evidence="4" key="1">
    <citation type="journal article" date="2019" name="Int. J. Syst. Evol. Microbiol.">
        <title>The Global Catalogue of Microorganisms (GCM) 10K type strain sequencing project: providing services to taxonomists for standard genome sequencing and annotation.</title>
        <authorList>
            <consortium name="The Broad Institute Genomics Platform"/>
            <consortium name="The Broad Institute Genome Sequencing Center for Infectious Disease"/>
            <person name="Wu L."/>
            <person name="Ma J."/>
        </authorList>
    </citation>
    <scope>NUCLEOTIDE SEQUENCE [LARGE SCALE GENOMIC DNA]</scope>
    <source>
        <strain evidence="4">CGMCC 4.1648</strain>
    </source>
</reference>
<feature type="compositionally biased region" description="Pro residues" evidence="1">
    <location>
        <begin position="87"/>
        <end position="96"/>
    </location>
</feature>
<keyword evidence="2" id="KW-0472">Membrane</keyword>
<keyword evidence="2" id="KW-1133">Transmembrane helix</keyword>
<accession>A0ABV9XLK2</accession>
<evidence type="ECO:0000256" key="1">
    <source>
        <dbReference type="SAM" id="MobiDB-lite"/>
    </source>
</evidence>
<sequence length="229" mass="23741">MTPQPEERSLHDAFAEAAHDITPGPVPLAAVERAGRTRRRRRSTALALGSALLVTAVAVTAVRAFTPRQGVSLAVPAVTAHTARPTGPTPAPPAKPPTVVQPGQRLTPAPGVQLWLTPEGKHWSTPDGGENFRSVTDGNLKTAEPGLSHQSEGAAGGVFHSGVYYGTRKAARIVFTTRTSSTTATLVELPGNPGWGAWYISTPPSTQDAAITLYDATGKVLAALPGGPP</sequence>
<keyword evidence="4" id="KW-1185">Reference proteome</keyword>
<keyword evidence="2" id="KW-0812">Transmembrane</keyword>
<evidence type="ECO:0000313" key="3">
    <source>
        <dbReference type="EMBL" id="MFC5025608.1"/>
    </source>
</evidence>
<dbReference type="Proteomes" id="UP001595829">
    <property type="component" value="Unassembled WGS sequence"/>
</dbReference>
<protein>
    <submittedName>
        <fullName evidence="3">Uncharacterized protein</fullName>
    </submittedName>
</protein>
<feature type="region of interest" description="Disordered" evidence="1">
    <location>
        <begin position="81"/>
        <end position="100"/>
    </location>
</feature>
<gene>
    <name evidence="3" type="ORF">ACFPM3_26125</name>
</gene>